<dbReference type="CDD" id="cd06261">
    <property type="entry name" value="TM_PBP2"/>
    <property type="match status" value="1"/>
</dbReference>
<feature type="transmembrane region" description="Helical" evidence="7">
    <location>
        <begin position="84"/>
        <end position="102"/>
    </location>
</feature>
<dbReference type="GO" id="GO:0055085">
    <property type="term" value="P:transmembrane transport"/>
    <property type="evidence" value="ECO:0007669"/>
    <property type="project" value="InterPro"/>
</dbReference>
<proteinExistence type="inferred from homology"/>
<comment type="similarity">
    <text evidence="7">Belongs to the binding-protein-dependent transport system permease family.</text>
</comment>
<evidence type="ECO:0000256" key="7">
    <source>
        <dbReference type="RuleBase" id="RU363032"/>
    </source>
</evidence>
<dbReference type="Pfam" id="PF00528">
    <property type="entry name" value="BPD_transp_1"/>
    <property type="match status" value="1"/>
</dbReference>
<sequence length="305" mass="34852">MDLKRSSVLRGVKRDRVYLLLLAPALLYFILFRYVPMFGIVVSFMDYNLFKGVWHSPWVGLKHYRTFVHNPDAWIIIRNTLLLGLYRFIFSFPAPIILAILFHEMRWKRFRRFVQTVSYMPYFLSSVVVSSLMLMLLSPSTGWINKAIQSLGFKPVLFLQDAAWFRTIYIGSDIWQYAGYGTIIFLAALASIDTQLYEAAKIDGANRWRQTLHVTIPGLIPTTVIMFILHIGGIVSVELDKAFLLGNAANRDTSDIISTYVYRIGILSGSFSYAAAIDLSIAVVTMLFIYGSNKISRRLGETSLW</sequence>
<dbReference type="RefSeq" id="WP_315606312.1">
    <property type="nucleotide sequence ID" value="NZ_CP130318.1"/>
</dbReference>
<dbReference type="InterPro" id="IPR000515">
    <property type="entry name" value="MetI-like"/>
</dbReference>
<dbReference type="PANTHER" id="PTHR30193:SF44">
    <property type="entry name" value="LACTOSE TRANSPORT SYSTEM PERMEASE PROTEIN LACF"/>
    <property type="match status" value="1"/>
</dbReference>
<keyword evidence="3" id="KW-1003">Cell membrane</keyword>
<dbReference type="InterPro" id="IPR051393">
    <property type="entry name" value="ABC_transporter_permease"/>
</dbReference>
<feature type="transmembrane region" description="Helical" evidence="7">
    <location>
        <begin position="122"/>
        <end position="144"/>
    </location>
</feature>
<gene>
    <name evidence="9" type="ORF">MJA45_05750</name>
</gene>
<dbReference type="Proteomes" id="UP001305702">
    <property type="component" value="Chromosome"/>
</dbReference>
<name>A0AA96LEE8_9BACL</name>
<evidence type="ECO:0000256" key="1">
    <source>
        <dbReference type="ARBA" id="ARBA00004651"/>
    </source>
</evidence>
<feature type="transmembrane region" description="Helical" evidence="7">
    <location>
        <begin position="212"/>
        <end position="235"/>
    </location>
</feature>
<keyword evidence="10" id="KW-1185">Reference proteome</keyword>
<dbReference type="PROSITE" id="PS50928">
    <property type="entry name" value="ABC_TM1"/>
    <property type="match status" value="1"/>
</dbReference>
<dbReference type="PANTHER" id="PTHR30193">
    <property type="entry name" value="ABC TRANSPORTER PERMEASE PROTEIN"/>
    <property type="match status" value="1"/>
</dbReference>
<evidence type="ECO:0000259" key="8">
    <source>
        <dbReference type="PROSITE" id="PS50928"/>
    </source>
</evidence>
<evidence type="ECO:0000256" key="6">
    <source>
        <dbReference type="ARBA" id="ARBA00023136"/>
    </source>
</evidence>
<feature type="transmembrane region" description="Helical" evidence="7">
    <location>
        <begin position="20"/>
        <end position="45"/>
    </location>
</feature>
<evidence type="ECO:0000313" key="9">
    <source>
        <dbReference type="EMBL" id="WNQ12534.1"/>
    </source>
</evidence>
<keyword evidence="4 7" id="KW-0812">Transmembrane</keyword>
<feature type="domain" description="ABC transmembrane type-1" evidence="8">
    <location>
        <begin position="77"/>
        <end position="290"/>
    </location>
</feature>
<protein>
    <submittedName>
        <fullName evidence="9">ABC transporter permease subunit</fullName>
    </submittedName>
</protein>
<dbReference type="EMBL" id="CP130318">
    <property type="protein sequence ID" value="WNQ12534.1"/>
    <property type="molecule type" value="Genomic_DNA"/>
</dbReference>
<dbReference type="KEGG" id="paun:MJA45_05750"/>
<evidence type="ECO:0000256" key="5">
    <source>
        <dbReference type="ARBA" id="ARBA00022989"/>
    </source>
</evidence>
<evidence type="ECO:0000256" key="3">
    <source>
        <dbReference type="ARBA" id="ARBA00022475"/>
    </source>
</evidence>
<keyword evidence="2 7" id="KW-0813">Transport</keyword>
<dbReference type="Gene3D" id="1.10.3720.10">
    <property type="entry name" value="MetI-like"/>
    <property type="match status" value="1"/>
</dbReference>
<evidence type="ECO:0000313" key="10">
    <source>
        <dbReference type="Proteomes" id="UP001305702"/>
    </source>
</evidence>
<dbReference type="GO" id="GO:0005886">
    <property type="term" value="C:plasma membrane"/>
    <property type="evidence" value="ECO:0007669"/>
    <property type="project" value="UniProtKB-SubCell"/>
</dbReference>
<organism evidence="9 10">
    <name type="scientific">Paenibacillus aurantius</name>
    <dbReference type="NCBI Taxonomy" id="2918900"/>
    <lineage>
        <taxon>Bacteria</taxon>
        <taxon>Bacillati</taxon>
        <taxon>Bacillota</taxon>
        <taxon>Bacilli</taxon>
        <taxon>Bacillales</taxon>
        <taxon>Paenibacillaceae</taxon>
        <taxon>Paenibacillus</taxon>
    </lineage>
</organism>
<keyword evidence="6 7" id="KW-0472">Membrane</keyword>
<feature type="transmembrane region" description="Helical" evidence="7">
    <location>
        <begin position="271"/>
        <end position="290"/>
    </location>
</feature>
<feature type="transmembrane region" description="Helical" evidence="7">
    <location>
        <begin position="174"/>
        <end position="192"/>
    </location>
</feature>
<reference evidence="9 10" key="1">
    <citation type="submission" date="2022-02" db="EMBL/GenBank/DDBJ databases">
        <title>Paenibacillus sp. MBLB1776 Whole Genome Shotgun Sequencing.</title>
        <authorList>
            <person name="Hwang C.Y."/>
            <person name="Cho E.-S."/>
            <person name="Seo M.-J."/>
        </authorList>
    </citation>
    <scope>NUCLEOTIDE SEQUENCE [LARGE SCALE GENOMIC DNA]</scope>
    <source>
        <strain evidence="9 10">MBLB1776</strain>
    </source>
</reference>
<evidence type="ECO:0000256" key="2">
    <source>
        <dbReference type="ARBA" id="ARBA00022448"/>
    </source>
</evidence>
<accession>A0AA96LEE8</accession>
<keyword evidence="5 7" id="KW-1133">Transmembrane helix</keyword>
<dbReference type="AlphaFoldDB" id="A0AA96LEE8"/>
<dbReference type="SUPFAM" id="SSF161098">
    <property type="entry name" value="MetI-like"/>
    <property type="match status" value="1"/>
</dbReference>
<comment type="subcellular location">
    <subcellularLocation>
        <location evidence="1 7">Cell membrane</location>
        <topology evidence="1 7">Multi-pass membrane protein</topology>
    </subcellularLocation>
</comment>
<evidence type="ECO:0000256" key="4">
    <source>
        <dbReference type="ARBA" id="ARBA00022692"/>
    </source>
</evidence>
<dbReference type="InterPro" id="IPR035906">
    <property type="entry name" value="MetI-like_sf"/>
</dbReference>